<organism evidence="2 3">
    <name type="scientific">Myotis myotis</name>
    <name type="common">Greater mouse-eared bat</name>
    <name type="synonym">Vespertilio myotis</name>
    <dbReference type="NCBI Taxonomy" id="51298"/>
    <lineage>
        <taxon>Eukaryota</taxon>
        <taxon>Metazoa</taxon>
        <taxon>Chordata</taxon>
        <taxon>Craniata</taxon>
        <taxon>Vertebrata</taxon>
        <taxon>Euteleostomi</taxon>
        <taxon>Mammalia</taxon>
        <taxon>Eutheria</taxon>
        <taxon>Laurasiatheria</taxon>
        <taxon>Chiroptera</taxon>
        <taxon>Yangochiroptera</taxon>
        <taxon>Vespertilionidae</taxon>
        <taxon>Myotis</taxon>
    </lineage>
</organism>
<feature type="region of interest" description="Disordered" evidence="1">
    <location>
        <begin position="152"/>
        <end position="204"/>
    </location>
</feature>
<dbReference type="Proteomes" id="UP000527355">
    <property type="component" value="Unassembled WGS sequence"/>
</dbReference>
<feature type="region of interest" description="Disordered" evidence="1">
    <location>
        <begin position="1"/>
        <end position="41"/>
    </location>
</feature>
<evidence type="ECO:0000313" key="3">
    <source>
        <dbReference type="Proteomes" id="UP000527355"/>
    </source>
</evidence>
<accession>A0A7J7XH17</accession>
<proteinExistence type="predicted"/>
<dbReference type="AlphaFoldDB" id="A0A7J7XH17"/>
<feature type="compositionally biased region" description="Basic and acidic residues" evidence="1">
    <location>
        <begin position="189"/>
        <end position="204"/>
    </location>
</feature>
<sequence>MSPRRSGAPQRGLAWGPPFPQPPWEKARLPGVGSQGGKVSTCSSLGQWPGLAWPGRLVFLTNGASQPHACPSRPACPVPGARVTPGEAQGQHTQQDAGHLASESTWPEPQEPLRRRGQAWMGCQPARPAAPPLGHCWGAGSPGGLWAAQLEPAGRKGGGCGVKKVHLGKEREEERESKRGVAPRLSGESPRDPRERIFPNAEVK</sequence>
<reference evidence="2 3" key="1">
    <citation type="journal article" date="2020" name="Nature">
        <title>Six reference-quality genomes reveal evolution of bat adaptations.</title>
        <authorList>
            <person name="Jebb D."/>
            <person name="Huang Z."/>
            <person name="Pippel M."/>
            <person name="Hughes G.M."/>
            <person name="Lavrichenko K."/>
            <person name="Devanna P."/>
            <person name="Winkler S."/>
            <person name="Jermiin L.S."/>
            <person name="Skirmuntt E.C."/>
            <person name="Katzourakis A."/>
            <person name="Burkitt-Gray L."/>
            <person name="Ray D.A."/>
            <person name="Sullivan K.A.M."/>
            <person name="Roscito J.G."/>
            <person name="Kirilenko B.M."/>
            <person name="Davalos L.M."/>
            <person name="Corthals A.P."/>
            <person name="Power M.L."/>
            <person name="Jones G."/>
            <person name="Ransome R.D."/>
            <person name="Dechmann D.K.N."/>
            <person name="Locatelli A.G."/>
            <person name="Puechmaille S.J."/>
            <person name="Fedrigo O."/>
            <person name="Jarvis E.D."/>
            <person name="Hiller M."/>
            <person name="Vernes S.C."/>
            <person name="Myers E.W."/>
            <person name="Teeling E.C."/>
        </authorList>
    </citation>
    <scope>NUCLEOTIDE SEQUENCE [LARGE SCALE GENOMIC DNA]</scope>
    <source>
        <strain evidence="2">MMyoMyo1</strain>
        <tissue evidence="2">Flight muscle</tissue>
    </source>
</reference>
<feature type="region of interest" description="Disordered" evidence="1">
    <location>
        <begin position="68"/>
        <end position="116"/>
    </location>
</feature>
<comment type="caution">
    <text evidence="2">The sequence shown here is derived from an EMBL/GenBank/DDBJ whole genome shotgun (WGS) entry which is preliminary data.</text>
</comment>
<gene>
    <name evidence="2" type="ORF">mMyoMyo1_011593</name>
</gene>
<feature type="compositionally biased region" description="Polar residues" evidence="1">
    <location>
        <begin position="90"/>
        <end position="107"/>
    </location>
</feature>
<name>A0A7J7XH17_MYOMY</name>
<protein>
    <submittedName>
        <fullName evidence="2">Uncharacterized protein</fullName>
    </submittedName>
</protein>
<feature type="compositionally biased region" description="Basic and acidic residues" evidence="1">
    <location>
        <begin position="167"/>
        <end position="179"/>
    </location>
</feature>
<evidence type="ECO:0000256" key="1">
    <source>
        <dbReference type="SAM" id="MobiDB-lite"/>
    </source>
</evidence>
<dbReference type="EMBL" id="JABWUV010000006">
    <property type="protein sequence ID" value="KAF6349003.1"/>
    <property type="molecule type" value="Genomic_DNA"/>
</dbReference>
<evidence type="ECO:0000313" key="2">
    <source>
        <dbReference type="EMBL" id="KAF6349003.1"/>
    </source>
</evidence>
<keyword evidence="3" id="KW-1185">Reference proteome</keyword>